<evidence type="ECO:0000259" key="2">
    <source>
        <dbReference type="Pfam" id="PF00248"/>
    </source>
</evidence>
<dbReference type="InterPro" id="IPR036812">
    <property type="entry name" value="NAD(P)_OxRdtase_dom_sf"/>
</dbReference>
<feature type="domain" description="NADP-dependent oxidoreductase" evidence="2">
    <location>
        <begin position="15"/>
        <end position="311"/>
    </location>
</feature>
<reference evidence="3 4" key="1">
    <citation type="submission" date="2018-09" db="EMBL/GenBank/DDBJ databases">
        <title>Evolutionary history of phycoerythrin pigmentation in the water bloom-forming cyanobacterium Microcystis aeruginosa.</title>
        <authorList>
            <person name="Tanabe Y."/>
            <person name="Tanabe Y."/>
            <person name="Yamaguchi H."/>
        </authorList>
    </citation>
    <scope>NUCLEOTIDE SEQUENCE [LARGE SCALE GENOMIC DNA]</scope>
    <source>
        <strain evidence="3 4">NIES-2521</strain>
    </source>
</reference>
<dbReference type="RefSeq" id="WP_149973669.1">
    <property type="nucleotide sequence ID" value="NZ_BHVQ01000006.1"/>
</dbReference>
<evidence type="ECO:0000313" key="4">
    <source>
        <dbReference type="Proteomes" id="UP000324689"/>
    </source>
</evidence>
<dbReference type="SUPFAM" id="SSF51430">
    <property type="entry name" value="NAD(P)-linked oxidoreductase"/>
    <property type="match status" value="1"/>
</dbReference>
<proteinExistence type="predicted"/>
<dbReference type="PANTHER" id="PTHR43364">
    <property type="entry name" value="NADH-SPECIFIC METHYLGLYOXAL REDUCTASE-RELATED"/>
    <property type="match status" value="1"/>
</dbReference>
<sequence>MRYKLLGNSGLRVSELCLGTMTFGEDWGWGSDKEESRAVFQAFAEAGGNFLDTANFYTNGTSETLVGEFVKGDREKWVIATKYSLNTRPGDVNACGNHRKNLFQAVEASLKRLGTDYIDLLWLHIWDSLTPIEEVMRAFDDLVRMGKVLYIGISDSPAWIVSQANTLATLRGWTPFIGLQIEYSLKERTPERELLPMAKALNIGVTAWSPLGGGVLTGKYNQPNPVDGRLSMTDQPFQILDRDLKIAETVLEIAREIGKSPAQVALNWLRNRPNSVIPIIGARKLSQLQDNLACVDFNLTGEHLQRLDNISAISLGFPHELLASQFVRDILLGGVAAQLDR</sequence>
<dbReference type="InterPro" id="IPR050523">
    <property type="entry name" value="AKR_Detox_Biosynth"/>
</dbReference>
<dbReference type="GO" id="GO:0005829">
    <property type="term" value="C:cytosol"/>
    <property type="evidence" value="ECO:0007669"/>
    <property type="project" value="TreeGrafter"/>
</dbReference>
<dbReference type="Pfam" id="PF00248">
    <property type="entry name" value="Aldo_ket_red"/>
    <property type="match status" value="1"/>
</dbReference>
<accession>A0A5A5RUZ8</accession>
<dbReference type="GO" id="GO:0016491">
    <property type="term" value="F:oxidoreductase activity"/>
    <property type="evidence" value="ECO:0007669"/>
    <property type="project" value="UniProtKB-KW"/>
</dbReference>
<dbReference type="FunFam" id="3.20.20.100:FF:000004">
    <property type="entry name" value="Oxidoreductase, aldo/keto reductase"/>
    <property type="match status" value="1"/>
</dbReference>
<dbReference type="InterPro" id="IPR023210">
    <property type="entry name" value="NADP_OxRdtase_dom"/>
</dbReference>
<dbReference type="Proteomes" id="UP000324689">
    <property type="component" value="Unassembled WGS sequence"/>
</dbReference>
<dbReference type="CDD" id="cd19080">
    <property type="entry name" value="AKR_AKR9A_9B"/>
    <property type="match status" value="1"/>
</dbReference>
<dbReference type="AlphaFoldDB" id="A0A5A5RUZ8"/>
<keyword evidence="1" id="KW-0560">Oxidoreductase</keyword>
<evidence type="ECO:0000313" key="3">
    <source>
        <dbReference type="EMBL" id="GCA78838.1"/>
    </source>
</evidence>
<dbReference type="EMBL" id="BHVQ01000006">
    <property type="protein sequence ID" value="GCA78838.1"/>
    <property type="molecule type" value="Genomic_DNA"/>
</dbReference>
<dbReference type="InterPro" id="IPR020471">
    <property type="entry name" value="AKR"/>
</dbReference>
<name>A0A5A5RUZ8_MICAE</name>
<evidence type="ECO:0000256" key="1">
    <source>
        <dbReference type="ARBA" id="ARBA00023002"/>
    </source>
</evidence>
<protein>
    <submittedName>
        <fullName evidence="3">General stress protein 69</fullName>
    </submittedName>
</protein>
<dbReference type="PRINTS" id="PR00069">
    <property type="entry name" value="ALDKETRDTASE"/>
</dbReference>
<organism evidence="3 4">
    <name type="scientific">Microcystis aeruginosa NIES-2521</name>
    <dbReference type="NCBI Taxonomy" id="2303983"/>
    <lineage>
        <taxon>Bacteria</taxon>
        <taxon>Bacillati</taxon>
        <taxon>Cyanobacteriota</taxon>
        <taxon>Cyanophyceae</taxon>
        <taxon>Oscillatoriophycideae</taxon>
        <taxon>Chroococcales</taxon>
        <taxon>Microcystaceae</taxon>
        <taxon>Microcystis</taxon>
    </lineage>
</organism>
<dbReference type="PANTHER" id="PTHR43364:SF4">
    <property type="entry name" value="NAD(P)-LINKED OXIDOREDUCTASE SUPERFAMILY PROTEIN"/>
    <property type="match status" value="1"/>
</dbReference>
<gene>
    <name evidence="3" type="primary">yhdN_1</name>
    <name evidence="3" type="ORF">MiTs_00824</name>
</gene>
<comment type="caution">
    <text evidence="3">The sequence shown here is derived from an EMBL/GenBank/DDBJ whole genome shotgun (WGS) entry which is preliminary data.</text>
</comment>
<dbReference type="Gene3D" id="3.20.20.100">
    <property type="entry name" value="NADP-dependent oxidoreductase domain"/>
    <property type="match status" value="1"/>
</dbReference>